<evidence type="ECO:0000256" key="1">
    <source>
        <dbReference type="SAM" id="Phobius"/>
    </source>
</evidence>
<accession>A0A7C3SNJ3</accession>
<reference evidence="2" key="1">
    <citation type="journal article" date="2020" name="mSystems">
        <title>Genome- and Community-Level Interaction Insights into Carbon Utilization and Element Cycling Functions of Hydrothermarchaeota in Hydrothermal Sediment.</title>
        <authorList>
            <person name="Zhou Z."/>
            <person name="Liu Y."/>
            <person name="Xu W."/>
            <person name="Pan J."/>
            <person name="Luo Z.H."/>
            <person name="Li M."/>
        </authorList>
    </citation>
    <scope>NUCLEOTIDE SEQUENCE [LARGE SCALE GENOMIC DNA]</scope>
    <source>
        <strain evidence="2">SpSt-751</strain>
    </source>
</reference>
<protein>
    <submittedName>
        <fullName evidence="2">Uncharacterized protein</fullName>
    </submittedName>
</protein>
<feature type="transmembrane region" description="Helical" evidence="1">
    <location>
        <begin position="228"/>
        <end position="249"/>
    </location>
</feature>
<evidence type="ECO:0000313" key="2">
    <source>
        <dbReference type="EMBL" id="HGB31183.1"/>
    </source>
</evidence>
<dbReference type="EMBL" id="DTGA01000108">
    <property type="protein sequence ID" value="HGB31183.1"/>
    <property type="molecule type" value="Genomic_DNA"/>
</dbReference>
<keyword evidence="1" id="KW-1133">Transmembrane helix</keyword>
<feature type="transmembrane region" description="Helical" evidence="1">
    <location>
        <begin position="171"/>
        <end position="194"/>
    </location>
</feature>
<feature type="transmembrane region" description="Helical" evidence="1">
    <location>
        <begin position="15"/>
        <end position="33"/>
    </location>
</feature>
<feature type="transmembrane region" description="Helical" evidence="1">
    <location>
        <begin position="45"/>
        <end position="67"/>
    </location>
</feature>
<feature type="transmembrane region" description="Helical" evidence="1">
    <location>
        <begin position="138"/>
        <end position="159"/>
    </location>
</feature>
<proteinExistence type="predicted"/>
<dbReference type="AlphaFoldDB" id="A0A7C3SNJ3"/>
<keyword evidence="1" id="KW-0472">Membrane</keyword>
<keyword evidence="1" id="KW-0812">Transmembrane</keyword>
<feature type="transmembrane region" description="Helical" evidence="1">
    <location>
        <begin position="96"/>
        <end position="118"/>
    </location>
</feature>
<organism evidence="2">
    <name type="scientific">Dictyoglomus turgidum</name>
    <dbReference type="NCBI Taxonomy" id="513050"/>
    <lineage>
        <taxon>Bacteria</taxon>
        <taxon>Pseudomonadati</taxon>
        <taxon>Dictyoglomota</taxon>
        <taxon>Dictyoglomia</taxon>
        <taxon>Dictyoglomales</taxon>
        <taxon>Dictyoglomaceae</taxon>
        <taxon>Dictyoglomus</taxon>
    </lineage>
</organism>
<sequence length="256" mass="30437">MINLLKYGILGKKKYYLILFLSTIGVYFILFMGHYYFKNNISPEFAFAISFFVMSLSLILNIIFNIMSLNTEDIRYLYYSVPINPKYIYLRRMLMGLFETFFIFLLNMLFMTMIIQFLNPIFKDQLINYLQRGGIFTLLIYNLAMEWIIIICSTFVIASNLPSEKDILRDLLNVMTILYLLFNNVLTSMLSRIFPYNISLHMPQFNYENIVTGSLRYNINLPQINVNIASTIFYILTFIFFLVLNSYLFEKYIEIK</sequence>
<comment type="caution">
    <text evidence="2">The sequence shown here is derived from an EMBL/GenBank/DDBJ whole genome shotgun (WGS) entry which is preliminary data.</text>
</comment>
<gene>
    <name evidence="2" type="ORF">ENV35_04830</name>
</gene>
<name>A0A7C3SNJ3_9BACT</name>